<evidence type="ECO:0000313" key="1">
    <source>
        <dbReference type="EMBL" id="MFD2265415.1"/>
    </source>
</evidence>
<reference evidence="2" key="1">
    <citation type="journal article" date="2019" name="Int. J. Syst. Evol. Microbiol.">
        <title>The Global Catalogue of Microorganisms (GCM) 10K type strain sequencing project: providing services to taxonomists for standard genome sequencing and annotation.</title>
        <authorList>
            <consortium name="The Broad Institute Genomics Platform"/>
            <consortium name="The Broad Institute Genome Sequencing Center for Infectious Disease"/>
            <person name="Wu L."/>
            <person name="Ma J."/>
        </authorList>
    </citation>
    <scope>NUCLEOTIDE SEQUENCE [LARGE SCALE GENOMIC DNA]</scope>
    <source>
        <strain evidence="2">CGMCC 1.19062</strain>
    </source>
</reference>
<dbReference type="Pfam" id="PF12385">
    <property type="entry name" value="Peptidase_C70"/>
    <property type="match status" value="1"/>
</dbReference>
<proteinExistence type="predicted"/>
<dbReference type="Proteomes" id="UP001597295">
    <property type="component" value="Unassembled WGS sequence"/>
</dbReference>
<organism evidence="1 2">
    <name type="scientific">Lacibacterium aquatile</name>
    <dbReference type="NCBI Taxonomy" id="1168082"/>
    <lineage>
        <taxon>Bacteria</taxon>
        <taxon>Pseudomonadati</taxon>
        <taxon>Pseudomonadota</taxon>
        <taxon>Alphaproteobacteria</taxon>
        <taxon>Rhodospirillales</taxon>
        <taxon>Rhodospirillaceae</taxon>
    </lineage>
</organism>
<dbReference type="RefSeq" id="WP_379878730.1">
    <property type="nucleotide sequence ID" value="NZ_JBHUIP010000016.1"/>
</dbReference>
<keyword evidence="2" id="KW-1185">Reference proteome</keyword>
<comment type="caution">
    <text evidence="1">The sequence shown here is derived from an EMBL/GenBank/DDBJ whole genome shotgun (WGS) entry which is preliminary data.</text>
</comment>
<gene>
    <name evidence="1" type="ORF">ACFSM5_21105</name>
</gene>
<dbReference type="EMBL" id="JBHUIP010000016">
    <property type="protein sequence ID" value="MFD2265415.1"/>
    <property type="molecule type" value="Genomic_DNA"/>
</dbReference>
<evidence type="ECO:0000313" key="2">
    <source>
        <dbReference type="Proteomes" id="UP001597295"/>
    </source>
</evidence>
<accession>A0ABW5DX17</accession>
<protein>
    <submittedName>
        <fullName evidence="1">Papain-like cysteine protease family protein</fullName>
    </submittedName>
</protein>
<name>A0ABW5DX17_9PROT</name>
<dbReference type="InterPro" id="IPR022118">
    <property type="entry name" value="Peptidase_C70_AvrRpt2"/>
</dbReference>
<dbReference type="Gene3D" id="3.90.70.10">
    <property type="entry name" value="Cysteine proteinases"/>
    <property type="match status" value="1"/>
</dbReference>
<sequence>MSLLSMLPSHALPMTEINSAAITAPMWTTLPRELVVEDQRQDNWCWAAVATSLAKYYDPNTPWTQETVANLELDRDDCQHSQTGGTCDKVRHLENVLKKMGMLAEWPTKYALPVGSVRKDIEQGNPVGIRIGWRDSKGHYAVIVAISGDGLDASYYVSDPMYDDGICSRKTLYGNYQGQGGGWNESFRTKAGRQP</sequence>